<evidence type="ECO:0000256" key="3">
    <source>
        <dbReference type="ARBA" id="ARBA00023002"/>
    </source>
</evidence>
<accession>A0ABY3R625</accession>
<dbReference type="InterPro" id="IPR002888">
    <property type="entry name" value="2Fe-2S-bd"/>
</dbReference>
<organism evidence="7 8">
    <name type="scientific">Bradyrhizobium ontarionense</name>
    <dbReference type="NCBI Taxonomy" id="2898149"/>
    <lineage>
        <taxon>Bacteria</taxon>
        <taxon>Pseudomonadati</taxon>
        <taxon>Pseudomonadota</taxon>
        <taxon>Alphaproteobacteria</taxon>
        <taxon>Hyphomicrobiales</taxon>
        <taxon>Nitrobacteraceae</taxon>
        <taxon>Bradyrhizobium</taxon>
    </lineage>
</organism>
<keyword evidence="2" id="KW-0479">Metal-binding</keyword>
<protein>
    <submittedName>
        <fullName evidence="7">(2Fe-2S)-binding protein</fullName>
    </submittedName>
</protein>
<dbReference type="Proteomes" id="UP001431010">
    <property type="component" value="Chromosome"/>
</dbReference>
<keyword evidence="4" id="KW-0408">Iron</keyword>
<evidence type="ECO:0000313" key="7">
    <source>
        <dbReference type="EMBL" id="UFZ02776.1"/>
    </source>
</evidence>
<dbReference type="PROSITE" id="PS51085">
    <property type="entry name" value="2FE2S_FER_2"/>
    <property type="match status" value="1"/>
</dbReference>
<dbReference type="Pfam" id="PF00111">
    <property type="entry name" value="Fer2"/>
    <property type="match status" value="1"/>
</dbReference>
<dbReference type="PANTHER" id="PTHR44379">
    <property type="entry name" value="OXIDOREDUCTASE WITH IRON-SULFUR SUBUNIT"/>
    <property type="match status" value="1"/>
</dbReference>
<dbReference type="Gene3D" id="1.10.150.120">
    <property type="entry name" value="[2Fe-2S]-binding domain"/>
    <property type="match status" value="1"/>
</dbReference>
<dbReference type="RefSeq" id="WP_231318562.1">
    <property type="nucleotide sequence ID" value="NZ_CP088156.1"/>
</dbReference>
<dbReference type="InterPro" id="IPR001041">
    <property type="entry name" value="2Fe-2S_ferredoxin-type"/>
</dbReference>
<keyword evidence="5" id="KW-0411">Iron-sulfur</keyword>
<sequence>MGFTININGTPRSVDVDGDTPLLWVLRDVLGMTGTKFGCGQALCGACTVHLDGSAIRSCITAIDSIGDSKVTTIEAIGATAAGERIQKAWLDREVAQCGYCQSGQIMSATALLTDKPHPTDTDIDDAMSGNICRCGTYVRIREAIKLAAQTRVKEG</sequence>
<reference evidence="7" key="1">
    <citation type="journal article" date="2024" name="Antonie Van Leeuwenhoek">
        <title>Bradyrhizobium ontarionense sp. nov., a novel bacterial symbiont isolated from Aeschynomene indica (Indian jointvetch), harbours photosynthesis, nitrogen fixation and nitrous oxide (N2O) reductase genes.</title>
        <authorList>
            <person name="Bromfield E.S.P."/>
            <person name="Cloutier S."/>
        </authorList>
    </citation>
    <scope>NUCLEOTIDE SEQUENCE</scope>
    <source>
        <strain evidence="7">A19</strain>
    </source>
</reference>
<dbReference type="SUPFAM" id="SSF47741">
    <property type="entry name" value="CO dehydrogenase ISP C-domain like"/>
    <property type="match status" value="1"/>
</dbReference>
<dbReference type="InterPro" id="IPR036010">
    <property type="entry name" value="2Fe-2S_ferredoxin-like_sf"/>
</dbReference>
<evidence type="ECO:0000259" key="6">
    <source>
        <dbReference type="PROSITE" id="PS51085"/>
    </source>
</evidence>
<dbReference type="Pfam" id="PF01799">
    <property type="entry name" value="Fer2_2"/>
    <property type="match status" value="1"/>
</dbReference>
<dbReference type="SUPFAM" id="SSF54292">
    <property type="entry name" value="2Fe-2S ferredoxin-like"/>
    <property type="match status" value="1"/>
</dbReference>
<evidence type="ECO:0000256" key="1">
    <source>
        <dbReference type="ARBA" id="ARBA00022714"/>
    </source>
</evidence>
<dbReference type="InterPro" id="IPR012675">
    <property type="entry name" value="Beta-grasp_dom_sf"/>
</dbReference>
<name>A0ABY3R625_9BRAD</name>
<dbReference type="EMBL" id="CP088156">
    <property type="protein sequence ID" value="UFZ02776.1"/>
    <property type="molecule type" value="Genomic_DNA"/>
</dbReference>
<dbReference type="InterPro" id="IPR051452">
    <property type="entry name" value="Diverse_Oxidoreductases"/>
</dbReference>
<dbReference type="PANTHER" id="PTHR44379:SF2">
    <property type="entry name" value="BLR6218 PROTEIN"/>
    <property type="match status" value="1"/>
</dbReference>
<dbReference type="Gene3D" id="3.10.20.30">
    <property type="match status" value="1"/>
</dbReference>
<evidence type="ECO:0000256" key="2">
    <source>
        <dbReference type="ARBA" id="ARBA00022723"/>
    </source>
</evidence>
<proteinExistence type="predicted"/>
<evidence type="ECO:0000256" key="4">
    <source>
        <dbReference type="ARBA" id="ARBA00023004"/>
    </source>
</evidence>
<keyword evidence="3" id="KW-0560">Oxidoreductase</keyword>
<dbReference type="InterPro" id="IPR006058">
    <property type="entry name" value="2Fe2S_fd_BS"/>
</dbReference>
<dbReference type="CDD" id="cd00207">
    <property type="entry name" value="fer2"/>
    <property type="match status" value="1"/>
</dbReference>
<evidence type="ECO:0000256" key="5">
    <source>
        <dbReference type="ARBA" id="ARBA00023014"/>
    </source>
</evidence>
<keyword evidence="1" id="KW-0001">2Fe-2S</keyword>
<gene>
    <name evidence="7" type="ORF">LQG66_26375</name>
</gene>
<feature type="domain" description="2Fe-2S ferredoxin-type" evidence="6">
    <location>
        <begin position="1"/>
        <end position="77"/>
    </location>
</feature>
<dbReference type="InterPro" id="IPR036884">
    <property type="entry name" value="2Fe-2S-bd_dom_sf"/>
</dbReference>
<keyword evidence="8" id="KW-1185">Reference proteome</keyword>
<evidence type="ECO:0000313" key="8">
    <source>
        <dbReference type="Proteomes" id="UP001431010"/>
    </source>
</evidence>
<dbReference type="PROSITE" id="PS00197">
    <property type="entry name" value="2FE2S_FER_1"/>
    <property type="match status" value="1"/>
</dbReference>